<protein>
    <submittedName>
        <fullName evidence="1">Folylpolyglutamate synthase</fullName>
        <ecNumber evidence="1">6.3.2.12</ecNumber>
    </submittedName>
</protein>
<evidence type="ECO:0000313" key="2">
    <source>
        <dbReference type="Proteomes" id="UP001140094"/>
    </source>
</evidence>
<dbReference type="GO" id="GO:0008841">
    <property type="term" value="F:dihydrofolate synthase activity"/>
    <property type="evidence" value="ECO:0007669"/>
    <property type="project" value="UniProtKB-EC"/>
</dbReference>
<keyword evidence="2" id="KW-1185">Reference proteome</keyword>
<dbReference type="EMBL" id="JANBUO010002384">
    <property type="protein sequence ID" value="KAJ2794854.1"/>
    <property type="molecule type" value="Genomic_DNA"/>
</dbReference>
<dbReference type="OrthoDB" id="5212574at2759"/>
<organism evidence="1 2">
    <name type="scientific">Coemansia guatemalensis</name>
    <dbReference type="NCBI Taxonomy" id="2761395"/>
    <lineage>
        <taxon>Eukaryota</taxon>
        <taxon>Fungi</taxon>
        <taxon>Fungi incertae sedis</taxon>
        <taxon>Zoopagomycota</taxon>
        <taxon>Kickxellomycotina</taxon>
        <taxon>Kickxellomycetes</taxon>
        <taxon>Kickxellales</taxon>
        <taxon>Kickxellaceae</taxon>
        <taxon>Coemansia</taxon>
    </lineage>
</organism>
<gene>
    <name evidence="1" type="primary">FOL3</name>
    <name evidence="1" type="ORF">H4R20_006084</name>
</gene>
<dbReference type="AlphaFoldDB" id="A0A9W8HVH6"/>
<evidence type="ECO:0000313" key="1">
    <source>
        <dbReference type="EMBL" id="KAJ2794854.1"/>
    </source>
</evidence>
<name>A0A9W8HVH6_9FUNG</name>
<reference evidence="1" key="1">
    <citation type="submission" date="2022-07" db="EMBL/GenBank/DDBJ databases">
        <title>Phylogenomic reconstructions and comparative analyses of Kickxellomycotina fungi.</title>
        <authorList>
            <person name="Reynolds N.K."/>
            <person name="Stajich J.E."/>
            <person name="Barry K."/>
            <person name="Grigoriev I.V."/>
            <person name="Crous P."/>
            <person name="Smith M.E."/>
        </authorList>
    </citation>
    <scope>NUCLEOTIDE SEQUENCE</scope>
    <source>
        <strain evidence="1">NRRL 1565</strain>
    </source>
</reference>
<dbReference type="Gene3D" id="3.90.190.20">
    <property type="entry name" value="Mur ligase, C-terminal domain"/>
    <property type="match status" value="1"/>
</dbReference>
<feature type="non-terminal residue" evidence="1">
    <location>
        <position position="1"/>
    </location>
</feature>
<proteinExistence type="predicted"/>
<dbReference type="Proteomes" id="UP001140094">
    <property type="component" value="Unassembled WGS sequence"/>
</dbReference>
<dbReference type="EC" id="6.3.2.12" evidence="1"/>
<sequence length="145" mass="16450">PAAMELRKYVDTTLRRISQQRYIRGTRSRNANTILPVRWIVGFSKGKDVSTILTKLVMPGDTLWMVPFSQPKEMPWIKCESPASIARVARELPSIDSSVRLEEFDHLSDVVDRLAADTSDTQLNALCGSLYLVADAYRELHIQPF</sequence>
<accession>A0A9W8HVH6</accession>
<comment type="caution">
    <text evidence="1">The sequence shown here is derived from an EMBL/GenBank/DDBJ whole genome shotgun (WGS) entry which is preliminary data.</text>
</comment>
<dbReference type="SUPFAM" id="SSF53244">
    <property type="entry name" value="MurD-like peptide ligases, peptide-binding domain"/>
    <property type="match status" value="1"/>
</dbReference>
<keyword evidence="1" id="KW-0436">Ligase</keyword>
<dbReference type="InterPro" id="IPR036615">
    <property type="entry name" value="Mur_ligase_C_dom_sf"/>
</dbReference>